<dbReference type="PANTHER" id="PTHR42760:SF133">
    <property type="entry name" value="3-OXOACYL-[ACYL-CARRIER-PROTEIN] REDUCTASE"/>
    <property type="match status" value="1"/>
</dbReference>
<dbReference type="PANTHER" id="PTHR42760">
    <property type="entry name" value="SHORT-CHAIN DEHYDROGENASES/REDUCTASES FAMILY MEMBER"/>
    <property type="match status" value="1"/>
</dbReference>
<name>A0A2H3PAK0_9BACT</name>
<accession>A0A2H3PAK0</accession>
<comment type="caution">
    <text evidence="3">The sequence shown here is derived from an EMBL/GenBank/DDBJ whole genome shotgun (WGS) entry which is preliminary data.</text>
</comment>
<dbReference type="NCBIfam" id="NF005559">
    <property type="entry name" value="PRK07231.1"/>
    <property type="match status" value="1"/>
</dbReference>
<evidence type="ECO:0000313" key="4">
    <source>
        <dbReference type="Proteomes" id="UP000221024"/>
    </source>
</evidence>
<organism evidence="3 4">
    <name type="scientific">Longimonas halophila</name>
    <dbReference type="NCBI Taxonomy" id="1469170"/>
    <lineage>
        <taxon>Bacteria</taxon>
        <taxon>Pseudomonadati</taxon>
        <taxon>Rhodothermota</taxon>
        <taxon>Rhodothermia</taxon>
        <taxon>Rhodothermales</taxon>
        <taxon>Salisaetaceae</taxon>
        <taxon>Longimonas</taxon>
    </lineage>
</organism>
<evidence type="ECO:0000256" key="1">
    <source>
        <dbReference type="ARBA" id="ARBA00006484"/>
    </source>
</evidence>
<dbReference type="SUPFAM" id="SSF51735">
    <property type="entry name" value="NAD(P)-binding Rossmann-fold domains"/>
    <property type="match status" value="1"/>
</dbReference>
<dbReference type="AlphaFoldDB" id="A0A2H3PAK0"/>
<dbReference type="Gene3D" id="3.40.50.720">
    <property type="entry name" value="NAD(P)-binding Rossmann-like Domain"/>
    <property type="match status" value="1"/>
</dbReference>
<dbReference type="FunFam" id="3.40.50.720:FF:000084">
    <property type="entry name" value="Short-chain dehydrogenase reductase"/>
    <property type="match status" value="1"/>
</dbReference>
<dbReference type="InterPro" id="IPR002347">
    <property type="entry name" value="SDR_fam"/>
</dbReference>
<comment type="similarity">
    <text evidence="1">Belongs to the short-chain dehydrogenases/reductases (SDR) family.</text>
</comment>
<gene>
    <name evidence="3" type="ORF">CRI93_00785</name>
</gene>
<dbReference type="PROSITE" id="PS00061">
    <property type="entry name" value="ADH_SHORT"/>
    <property type="match status" value="1"/>
</dbReference>
<evidence type="ECO:0000313" key="3">
    <source>
        <dbReference type="EMBL" id="PEN09298.1"/>
    </source>
</evidence>
<dbReference type="EMBL" id="PDEP01000001">
    <property type="protein sequence ID" value="PEN09298.1"/>
    <property type="molecule type" value="Genomic_DNA"/>
</dbReference>
<sequence length="251" mass="26450">MGRVQDNIAIVTGGAVGIGRAAAQHLAHEGAAVAITDLNEEEGEATAAQIRDAGGSAQFYSHDVTEEDDWKRVVDAVTRDIGPPTVLVNNAGIYLIKALEETTVEEWRRLMDVNVTGVFLGMKHVVPAMREAGQGSIINLSSVAGLVGSARHVCYGASKGAVRTMTKDAAIELADAGIRVNSVHPAYVDTGMADYGAEMNDVSKDELDAMHPIGFMGQPDDVAYAVVYLASTESRFVTGAELVLDGGYTAQ</sequence>
<dbReference type="GO" id="GO:0016616">
    <property type="term" value="F:oxidoreductase activity, acting on the CH-OH group of donors, NAD or NADP as acceptor"/>
    <property type="evidence" value="ECO:0007669"/>
    <property type="project" value="TreeGrafter"/>
</dbReference>
<dbReference type="InterPro" id="IPR020904">
    <property type="entry name" value="Sc_DH/Rdtase_CS"/>
</dbReference>
<dbReference type="PRINTS" id="PR00080">
    <property type="entry name" value="SDRFAMILY"/>
</dbReference>
<dbReference type="RefSeq" id="WP_098060697.1">
    <property type="nucleotide sequence ID" value="NZ_PDEP01000001.1"/>
</dbReference>
<keyword evidence="4" id="KW-1185">Reference proteome</keyword>
<dbReference type="Pfam" id="PF13561">
    <property type="entry name" value="adh_short_C2"/>
    <property type="match status" value="1"/>
</dbReference>
<protein>
    <submittedName>
        <fullName evidence="3">Short-chain dehydrogenase</fullName>
    </submittedName>
</protein>
<dbReference type="PRINTS" id="PR00081">
    <property type="entry name" value="GDHRDH"/>
</dbReference>
<dbReference type="Proteomes" id="UP000221024">
    <property type="component" value="Unassembled WGS sequence"/>
</dbReference>
<proteinExistence type="inferred from homology"/>
<dbReference type="OrthoDB" id="597477at2"/>
<evidence type="ECO:0000256" key="2">
    <source>
        <dbReference type="ARBA" id="ARBA00023002"/>
    </source>
</evidence>
<keyword evidence="2" id="KW-0560">Oxidoreductase</keyword>
<dbReference type="InterPro" id="IPR036291">
    <property type="entry name" value="NAD(P)-bd_dom_sf"/>
</dbReference>
<reference evidence="3 4" key="1">
    <citation type="submission" date="2017-10" db="EMBL/GenBank/DDBJ databases">
        <title>Draft genome of Longimonas halophila.</title>
        <authorList>
            <person name="Goh K.M."/>
            <person name="Shamsir M.S."/>
            <person name="Lim S.W."/>
        </authorList>
    </citation>
    <scope>NUCLEOTIDE SEQUENCE [LARGE SCALE GENOMIC DNA]</scope>
    <source>
        <strain evidence="3 4">KCTC 42399</strain>
    </source>
</reference>